<dbReference type="RefSeq" id="WP_153483085.1">
    <property type="nucleotide sequence ID" value="NZ_VDEQ01000128.1"/>
</dbReference>
<dbReference type="EMBL" id="VDEQ01000128">
    <property type="protein sequence ID" value="MQS36386.1"/>
    <property type="molecule type" value="Genomic_DNA"/>
</dbReference>
<reference evidence="2 3" key="1">
    <citation type="submission" date="2019-06" db="EMBL/GenBank/DDBJ databases">
        <title>Comparative genomics and metabolomics analyses of clavulanic acid producing Streptomyces species provides insight into specialized metabolism and evolution of beta-lactam biosynthetic gene clusters.</title>
        <authorList>
            <person name="Moore M.A."/>
            <person name="Cruz-Morales P."/>
            <person name="Barona Gomez F."/>
            <person name="Kapil T."/>
        </authorList>
    </citation>
    <scope>NUCLEOTIDE SEQUENCE [LARGE SCALE GENOMIC DNA]</scope>
    <source>
        <strain evidence="2 3">T-272</strain>
    </source>
</reference>
<evidence type="ECO:0008006" key="4">
    <source>
        <dbReference type="Google" id="ProtNLM"/>
    </source>
</evidence>
<keyword evidence="3" id="KW-1185">Reference proteome</keyword>
<name>A0ABW9NTA9_9ACTN</name>
<dbReference type="Proteomes" id="UP000460558">
    <property type="component" value="Unassembled WGS sequence"/>
</dbReference>
<sequence length="411" mass="43274">MNHDIMRRLADARPAPLDPGAPVGDEVRAAELAMAMREADAAPSASARPARTPALTLTQTPARPWLRPRWGVGLVSAAAAAAAIAVTLAPADGGSGPDGTAASAGQDLLLTAAARVEAADGTAGRGAFWYQKERYGSLHQVPGADGEPGYVIDDRHESQDWLAQDAKKRWSRSDGVGARPASEKDETAWRKAGSPKRWDTAGGLSYEGAGLISQDAPGGNGDTMPMGEVQIAELRELPTEAKALRERLHELVDKEYNAPDAVMQRLIRAKAVEIAVHLPSGPELRAAAYRLLAAEPGVRDLGKIKDHSGREGYGVAIPYEKADTELRIVLDTRTGAPLGTLTATTDAHDGWPKGATIRYTTNLGQNWTDTPPPFTEDKQPEADTPPPGPGPDLDARPVDAPDAAESAGTSG</sequence>
<gene>
    <name evidence="2" type="ORF">FFZ77_12455</name>
</gene>
<accession>A0ABW9NTA9</accession>
<organism evidence="2 3">
    <name type="scientific">Streptomyces katsurahamanus</name>
    <dbReference type="NCBI Taxonomy" id="2577098"/>
    <lineage>
        <taxon>Bacteria</taxon>
        <taxon>Bacillati</taxon>
        <taxon>Actinomycetota</taxon>
        <taxon>Actinomycetes</taxon>
        <taxon>Kitasatosporales</taxon>
        <taxon>Streptomycetaceae</taxon>
        <taxon>Streptomyces</taxon>
    </lineage>
</organism>
<feature type="compositionally biased region" description="Basic and acidic residues" evidence="1">
    <location>
        <begin position="1"/>
        <end position="11"/>
    </location>
</feature>
<protein>
    <recommendedName>
        <fullName evidence="4">CU044_5270 family protein</fullName>
    </recommendedName>
</protein>
<feature type="compositionally biased region" description="Basic and acidic residues" evidence="1">
    <location>
        <begin position="162"/>
        <end position="172"/>
    </location>
</feature>
<comment type="caution">
    <text evidence="2">The sequence shown here is derived from an EMBL/GenBank/DDBJ whole genome shotgun (WGS) entry which is preliminary data.</text>
</comment>
<evidence type="ECO:0000313" key="3">
    <source>
        <dbReference type="Proteomes" id="UP000460558"/>
    </source>
</evidence>
<evidence type="ECO:0000313" key="2">
    <source>
        <dbReference type="EMBL" id="MQS36386.1"/>
    </source>
</evidence>
<feature type="region of interest" description="Disordered" evidence="1">
    <location>
        <begin position="1"/>
        <end position="23"/>
    </location>
</feature>
<proteinExistence type="predicted"/>
<feature type="region of interest" description="Disordered" evidence="1">
    <location>
        <begin position="162"/>
        <end position="197"/>
    </location>
</feature>
<evidence type="ECO:0000256" key="1">
    <source>
        <dbReference type="SAM" id="MobiDB-lite"/>
    </source>
</evidence>
<feature type="region of interest" description="Disordered" evidence="1">
    <location>
        <begin position="363"/>
        <end position="411"/>
    </location>
</feature>
<dbReference type="NCBIfam" id="NF038083">
    <property type="entry name" value="CU044_5270_fam"/>
    <property type="match status" value="1"/>
</dbReference>
<dbReference type="InterPro" id="IPR047789">
    <property type="entry name" value="CU044_5270-like"/>
</dbReference>